<dbReference type="PIRSF" id="PIRSF000337">
    <property type="entry name" value="NTA_MOA"/>
    <property type="match status" value="1"/>
</dbReference>
<dbReference type="InterPro" id="IPR051260">
    <property type="entry name" value="Diverse_substr_monoxygenases"/>
</dbReference>
<keyword evidence="2 6" id="KW-0288">FMN</keyword>
<dbReference type="Gene3D" id="3.20.20.30">
    <property type="entry name" value="Luciferase-like domain"/>
    <property type="match status" value="1"/>
</dbReference>
<feature type="binding site" evidence="6">
    <location>
        <position position="156"/>
    </location>
    <ligand>
        <name>FMN</name>
        <dbReference type="ChEBI" id="CHEBI:58210"/>
    </ligand>
</feature>
<sequence length="457" mass="51348">MTVMPKTLHVNLFEMACVSHIVHGMWRAPENARLRFGELSFWTDLASRAETAGIEAIFLADVLGVYDRFGGLEPALRTGMQIPNLDPFSVVPAMAAVTTHLNFAVTASTTYEPPFAFARRISSLDMLTNGRVGWNVVTSYLPNAARNFGLENEIEHDARYERADEYIEVLYKLWEGSWADDAWRGDTIDNVVTAYDRVRRINHQGQYFSVEGPHLLPPTRQRTPVLFQASGSERGLQTAARHAEAVFIGGRTPHETKENIERTRAAAQACGRAPQDLKFYVMAGLIVGKTEQEARAKLERYRKFYDVEGALSHAQSEIDLRAVDPELTIAEALAETGTSFGNMGRRFGKDQKVGAALEQISRFDEGRYFAVGTPAQIADSIEEWLDIDGIDGINLRQYHSFETLNDYADFIAPELRKRGRLPPFPCRPSSFRARLFGHDRVSNRHPAHSYSFEARSS</sequence>
<evidence type="ECO:0000256" key="3">
    <source>
        <dbReference type="ARBA" id="ARBA00023002"/>
    </source>
</evidence>
<evidence type="ECO:0000256" key="1">
    <source>
        <dbReference type="ARBA" id="ARBA00022630"/>
    </source>
</evidence>
<gene>
    <name evidence="8" type="ORF">D5366_09950</name>
</gene>
<dbReference type="PANTHER" id="PTHR30011">
    <property type="entry name" value="ALKANESULFONATE MONOOXYGENASE-RELATED"/>
    <property type="match status" value="1"/>
</dbReference>
<dbReference type="Pfam" id="PF00296">
    <property type="entry name" value="Bac_luciferase"/>
    <property type="match status" value="1"/>
</dbReference>
<evidence type="ECO:0000256" key="4">
    <source>
        <dbReference type="ARBA" id="ARBA00023033"/>
    </source>
</evidence>
<dbReference type="RefSeq" id="WP_141493940.1">
    <property type="nucleotide sequence ID" value="NZ_CP032485.1"/>
</dbReference>
<reference evidence="8 9" key="1">
    <citation type="submission" date="2018-09" db="EMBL/GenBank/DDBJ databases">
        <title>The complete genome sequence of Neokomagataea tanensis NBRC 106556(T).</title>
        <authorList>
            <person name="Chua K.-O."/>
            <person name="See-Too W.-S."/>
            <person name="Hong K.-W."/>
            <person name="Yin W.-F."/>
            <person name="Chan K.-G."/>
        </authorList>
    </citation>
    <scope>NUCLEOTIDE SEQUENCE [LARGE SCALE GENOMIC DNA]</scope>
    <source>
        <strain evidence="9">AH13 \ NBRC 106556</strain>
    </source>
</reference>
<dbReference type="AlphaFoldDB" id="A0A4Y6VAM6"/>
<feature type="binding site" evidence="6">
    <location>
        <position position="160"/>
    </location>
    <ligand>
        <name>FMN</name>
        <dbReference type="ChEBI" id="CHEBI:58210"/>
    </ligand>
</feature>
<dbReference type="EMBL" id="CP032485">
    <property type="protein sequence ID" value="QDH25988.1"/>
    <property type="molecule type" value="Genomic_DNA"/>
</dbReference>
<keyword evidence="1 6" id="KW-0285">Flavoprotein</keyword>
<organism evidence="8 9">
    <name type="scientific">Neokomagataea tanensis</name>
    <dbReference type="NCBI Taxonomy" id="661191"/>
    <lineage>
        <taxon>Bacteria</taxon>
        <taxon>Pseudomonadati</taxon>
        <taxon>Pseudomonadota</taxon>
        <taxon>Alphaproteobacteria</taxon>
        <taxon>Acetobacterales</taxon>
        <taxon>Acetobacteraceae</taxon>
        <taxon>Neokomagataea</taxon>
    </lineage>
</organism>
<feature type="domain" description="Luciferase-like" evidence="7">
    <location>
        <begin position="39"/>
        <end position="384"/>
    </location>
</feature>
<dbReference type="InterPro" id="IPR016215">
    <property type="entry name" value="NTA_MOA"/>
</dbReference>
<feature type="binding site" evidence="6">
    <location>
        <position position="61"/>
    </location>
    <ligand>
        <name>FMN</name>
        <dbReference type="ChEBI" id="CHEBI:58210"/>
    </ligand>
</feature>
<evidence type="ECO:0000313" key="8">
    <source>
        <dbReference type="EMBL" id="QDH25988.1"/>
    </source>
</evidence>
<evidence type="ECO:0000256" key="5">
    <source>
        <dbReference type="ARBA" id="ARBA00033748"/>
    </source>
</evidence>
<evidence type="ECO:0000256" key="6">
    <source>
        <dbReference type="PIRSR" id="PIRSR000337-1"/>
    </source>
</evidence>
<dbReference type="InterPro" id="IPR036661">
    <property type="entry name" value="Luciferase-like_sf"/>
</dbReference>
<dbReference type="PANTHER" id="PTHR30011:SF16">
    <property type="entry name" value="C2H2 FINGER DOMAIN TRANSCRIPTION FACTOR (EUROFUNG)-RELATED"/>
    <property type="match status" value="1"/>
</dbReference>
<protein>
    <submittedName>
        <fullName evidence="8">LLM class flavin-dependent oxidoreductase</fullName>
    </submittedName>
</protein>
<evidence type="ECO:0000259" key="7">
    <source>
        <dbReference type="Pfam" id="PF00296"/>
    </source>
</evidence>
<keyword evidence="9" id="KW-1185">Reference proteome</keyword>
<evidence type="ECO:0000313" key="9">
    <source>
        <dbReference type="Proteomes" id="UP000317214"/>
    </source>
</evidence>
<dbReference type="OrthoDB" id="6752030at2"/>
<dbReference type="Proteomes" id="UP000317214">
    <property type="component" value="Chromosome"/>
</dbReference>
<dbReference type="GO" id="GO:0004497">
    <property type="term" value="F:monooxygenase activity"/>
    <property type="evidence" value="ECO:0007669"/>
    <property type="project" value="UniProtKB-KW"/>
</dbReference>
<feature type="binding site" evidence="6">
    <location>
        <position position="106"/>
    </location>
    <ligand>
        <name>FMN</name>
        <dbReference type="ChEBI" id="CHEBI:58210"/>
    </ligand>
</feature>
<dbReference type="GO" id="GO:0016705">
    <property type="term" value="F:oxidoreductase activity, acting on paired donors, with incorporation or reduction of molecular oxygen"/>
    <property type="evidence" value="ECO:0007669"/>
    <property type="project" value="InterPro"/>
</dbReference>
<dbReference type="NCBIfam" id="TIGR03860">
    <property type="entry name" value="FMN_nitrolo"/>
    <property type="match status" value="1"/>
</dbReference>
<keyword evidence="3" id="KW-0560">Oxidoreductase</keyword>
<keyword evidence="4" id="KW-0503">Monooxygenase</keyword>
<dbReference type="KEGG" id="ntn:D5366_09950"/>
<feature type="binding site" evidence="6">
    <location>
        <position position="232"/>
    </location>
    <ligand>
        <name>FMN</name>
        <dbReference type="ChEBI" id="CHEBI:58210"/>
    </ligand>
</feature>
<proteinExistence type="inferred from homology"/>
<dbReference type="SUPFAM" id="SSF51679">
    <property type="entry name" value="Bacterial luciferase-like"/>
    <property type="match status" value="1"/>
</dbReference>
<comment type="similarity">
    <text evidence="5">Belongs to the NtaA/SnaA/DszA monooxygenase family.</text>
</comment>
<name>A0A4Y6VAM6_9PROT</name>
<dbReference type="InterPro" id="IPR011251">
    <property type="entry name" value="Luciferase-like_dom"/>
</dbReference>
<evidence type="ECO:0000256" key="2">
    <source>
        <dbReference type="ARBA" id="ARBA00022643"/>
    </source>
</evidence>
<accession>A0A4Y6VAM6</accession>